<dbReference type="PANTHER" id="PTHR16276:SF1">
    <property type="entry name" value="SMALL RIBOSOMAL SUBUNIT PROTEIN MS39"/>
    <property type="match status" value="1"/>
</dbReference>
<evidence type="ECO:0000313" key="13">
    <source>
        <dbReference type="EMBL" id="KAJ8317091.1"/>
    </source>
</evidence>
<dbReference type="PROSITE" id="PS51375">
    <property type="entry name" value="PPR"/>
    <property type="match status" value="1"/>
</dbReference>
<dbReference type="PANTHER" id="PTHR16276">
    <property type="entry name" value="PENTATRICOPEPTIDE REPEAT DOMAIN-CONTAINING PROTEIN 3"/>
    <property type="match status" value="1"/>
</dbReference>
<reference evidence="13 14" key="1">
    <citation type="submission" date="2022-12" db="EMBL/GenBank/DDBJ databases">
        <title>Chromosome-level genome of Tegillarca granosa.</title>
        <authorList>
            <person name="Kim J."/>
        </authorList>
    </citation>
    <scope>NUCLEOTIDE SEQUENCE [LARGE SCALE GENOMIC DNA]</scope>
    <source>
        <strain evidence="13">Teg-2019</strain>
        <tissue evidence="13">Adductor muscle</tissue>
    </source>
</reference>
<sequence length="787" mass="91064">MKMSCSLTRTCLKTLKLGQHAHRTSRLLACCALRKFSTEVEAPTVSPSLSSPPPVPVPETVEVLEPDDKRYDPLSISFRIKKSKKKRKLKENELKQLFPNAVSYDLPKAHGLWPVTNYGKITFSSASKAKEVIQNMNGKILENGAVLQVQKALRPSEEWLTLDQIEIPKKIERSPTAILEALSATVGKDYTSSFYYFVDDPWCYPKSRMSRTIMTEALQSGKDAAHFIIKKYKENFEFNDTHPRIEAFDPQLDELELAETSQLALLECIKKKKVEDAINMHKNCMERDIEVSEDTNLRLLDLLTLYNSENSQSKETPKDVVLNNYPDRLGHPHYTKAGWRKEGYAEKLFMIMTEKNQLSPRAYNMMLKGRAKYGDRQRAMELYNTMKQTNIPVEIEAYNLMVYVAFNYPRNYQVEKVMDILRDMKTQGVVPNQGTFNTYLKALLDYMTLKKDNPTADMLKTLKEMKICGVEPSLATWYYVYKIGTGSTSFVKKSKMFCLDLARQIIDSMEGKIYTPTAPEDYLLYHYLAQEVRNFLDVDVTYKLHKSLHTGNNYRFLNTFKKELLYHLNYMDVVKLFEPIDTVVKKNNEMTPVVIPPSASSFLQYLDMNLTTDAGYKNLPLLWQDMIYCKITTMTLVEFYLSFMSRKKHYPELEEKIVEIARDLYQELTKKEESRKYFGVSLKGAIIDHLIMIFVNADLINEAWEVATVVSRHLFTLAIKEKDFNKAMICLQYLSNAGDFGKDVFQSLKKEVLSTTFIPSITASQRERIESLSESNKKRKKKVNFWN</sequence>
<protein>
    <recommendedName>
        <fullName evidence="11">Small ribosomal subunit protein mS39</fullName>
    </recommendedName>
</protein>
<dbReference type="Proteomes" id="UP001217089">
    <property type="component" value="Unassembled WGS sequence"/>
</dbReference>
<dbReference type="InterPro" id="IPR002885">
    <property type="entry name" value="PPR_rpt"/>
</dbReference>
<organism evidence="13 14">
    <name type="scientific">Tegillarca granosa</name>
    <name type="common">Malaysian cockle</name>
    <name type="synonym">Anadara granosa</name>
    <dbReference type="NCBI Taxonomy" id="220873"/>
    <lineage>
        <taxon>Eukaryota</taxon>
        <taxon>Metazoa</taxon>
        <taxon>Spiralia</taxon>
        <taxon>Lophotrochozoa</taxon>
        <taxon>Mollusca</taxon>
        <taxon>Bivalvia</taxon>
        <taxon>Autobranchia</taxon>
        <taxon>Pteriomorphia</taxon>
        <taxon>Arcoida</taxon>
        <taxon>Arcoidea</taxon>
        <taxon>Arcidae</taxon>
        <taxon>Tegillarca</taxon>
    </lineage>
</organism>
<evidence type="ECO:0000256" key="9">
    <source>
        <dbReference type="ARBA" id="ARBA00023128"/>
    </source>
</evidence>
<dbReference type="InterPro" id="IPR035979">
    <property type="entry name" value="RBD_domain_sf"/>
</dbReference>
<proteinExistence type="inferred from homology"/>
<dbReference type="EMBL" id="JARBDR010000246">
    <property type="protein sequence ID" value="KAJ8317091.1"/>
    <property type="molecule type" value="Genomic_DNA"/>
</dbReference>
<evidence type="ECO:0000256" key="10">
    <source>
        <dbReference type="ARBA" id="ARBA00023274"/>
    </source>
</evidence>
<evidence type="ECO:0000256" key="3">
    <source>
        <dbReference type="ARBA" id="ARBA00022730"/>
    </source>
</evidence>
<dbReference type="InterPro" id="IPR055063">
    <property type="entry name" value="Rib_mS39_PPR"/>
</dbReference>
<keyword evidence="5" id="KW-0810">Translation regulation</keyword>
<dbReference type="Pfam" id="PF13812">
    <property type="entry name" value="PPR_3"/>
    <property type="match status" value="1"/>
</dbReference>
<evidence type="ECO:0000256" key="4">
    <source>
        <dbReference type="ARBA" id="ARBA00022737"/>
    </source>
</evidence>
<name>A0ABQ9FIH5_TEGGR</name>
<keyword evidence="14" id="KW-1185">Reference proteome</keyword>
<evidence type="ECO:0000256" key="11">
    <source>
        <dbReference type="ARBA" id="ARBA00035134"/>
    </source>
</evidence>
<keyword evidence="7" id="KW-0809">Transit peptide</keyword>
<gene>
    <name evidence="13" type="ORF">KUTeg_004995</name>
</gene>
<evidence type="ECO:0000256" key="5">
    <source>
        <dbReference type="ARBA" id="ARBA00022845"/>
    </source>
</evidence>
<keyword evidence="6" id="KW-0694">RNA-binding</keyword>
<evidence type="ECO:0000256" key="1">
    <source>
        <dbReference type="ARBA" id="ARBA00004173"/>
    </source>
</evidence>
<keyword evidence="10" id="KW-0687">Ribonucleoprotein</keyword>
<accession>A0ABQ9FIH5</accession>
<evidence type="ECO:0000313" key="14">
    <source>
        <dbReference type="Proteomes" id="UP001217089"/>
    </source>
</evidence>
<dbReference type="Gene3D" id="1.25.40.10">
    <property type="entry name" value="Tetratricopeptide repeat domain"/>
    <property type="match status" value="1"/>
</dbReference>
<evidence type="ECO:0000256" key="2">
    <source>
        <dbReference type="ARBA" id="ARBA00008551"/>
    </source>
</evidence>
<keyword evidence="3" id="KW-0699">rRNA-binding</keyword>
<comment type="subcellular location">
    <subcellularLocation>
        <location evidence="1">Mitochondrion</location>
    </subcellularLocation>
</comment>
<comment type="caution">
    <text evidence="13">The sequence shown here is derived from an EMBL/GenBank/DDBJ whole genome shotgun (WGS) entry which is preliminary data.</text>
</comment>
<keyword evidence="9" id="KW-0496">Mitochondrion</keyword>
<keyword evidence="4" id="KW-0677">Repeat</keyword>
<dbReference type="SUPFAM" id="SSF54928">
    <property type="entry name" value="RNA-binding domain, RBD"/>
    <property type="match status" value="1"/>
</dbReference>
<dbReference type="InterPro" id="IPR011990">
    <property type="entry name" value="TPR-like_helical_dom_sf"/>
</dbReference>
<evidence type="ECO:0000256" key="8">
    <source>
        <dbReference type="ARBA" id="ARBA00022980"/>
    </source>
</evidence>
<comment type="similarity">
    <text evidence="2">Belongs to the mitochondrion-specific ribosomal protein mS39 family.</text>
</comment>
<dbReference type="InterPro" id="IPR037387">
    <property type="entry name" value="PTCD3"/>
</dbReference>
<evidence type="ECO:0000256" key="7">
    <source>
        <dbReference type="ARBA" id="ARBA00022946"/>
    </source>
</evidence>
<evidence type="ECO:0000256" key="6">
    <source>
        <dbReference type="ARBA" id="ARBA00022884"/>
    </source>
</evidence>
<feature type="repeat" description="PPR" evidence="12">
    <location>
        <begin position="359"/>
        <end position="393"/>
    </location>
</feature>
<evidence type="ECO:0000256" key="12">
    <source>
        <dbReference type="PROSITE-ProRule" id="PRU00708"/>
    </source>
</evidence>
<keyword evidence="8" id="KW-0689">Ribosomal protein</keyword>
<dbReference type="Pfam" id="PF22330">
    <property type="entry name" value="Rib_mS39_PPR"/>
    <property type="match status" value="1"/>
</dbReference>